<name>A0A937F6P2_9BACT</name>
<keyword evidence="2" id="KW-1185">Reference proteome</keyword>
<comment type="caution">
    <text evidence="1">The sequence shown here is derived from an EMBL/GenBank/DDBJ whole genome shotgun (WGS) entry which is preliminary data.</text>
</comment>
<evidence type="ECO:0000313" key="2">
    <source>
        <dbReference type="Proteomes" id="UP000659388"/>
    </source>
</evidence>
<proteinExistence type="predicted"/>
<keyword evidence="1" id="KW-0489">Methyltransferase</keyword>
<dbReference type="GO" id="GO:0008168">
    <property type="term" value="F:methyltransferase activity"/>
    <property type="evidence" value="ECO:0007669"/>
    <property type="project" value="UniProtKB-KW"/>
</dbReference>
<dbReference type="Pfam" id="PF13578">
    <property type="entry name" value="Methyltransf_24"/>
    <property type="match status" value="1"/>
</dbReference>
<dbReference type="Proteomes" id="UP000659388">
    <property type="component" value="Unassembled WGS sequence"/>
</dbReference>
<dbReference type="Gene3D" id="3.40.50.150">
    <property type="entry name" value="Vaccinia Virus protein VP39"/>
    <property type="match status" value="1"/>
</dbReference>
<dbReference type="AlphaFoldDB" id="A0A937F6P2"/>
<dbReference type="GO" id="GO:0032259">
    <property type="term" value="P:methylation"/>
    <property type="evidence" value="ECO:0007669"/>
    <property type="project" value="UniProtKB-KW"/>
</dbReference>
<keyword evidence="1" id="KW-0808">Transferase</keyword>
<organism evidence="1 2">
    <name type="scientific">Fulvivirga sediminis</name>
    <dbReference type="NCBI Taxonomy" id="2803949"/>
    <lineage>
        <taxon>Bacteria</taxon>
        <taxon>Pseudomonadati</taxon>
        <taxon>Bacteroidota</taxon>
        <taxon>Cytophagia</taxon>
        <taxon>Cytophagales</taxon>
        <taxon>Fulvivirgaceae</taxon>
        <taxon>Fulvivirga</taxon>
    </lineage>
</organism>
<dbReference type="EMBL" id="JAESIY010000001">
    <property type="protein sequence ID" value="MBL3654978.1"/>
    <property type="molecule type" value="Genomic_DNA"/>
</dbReference>
<sequence length="254" mass="29962">MKYFKKLYRRYKLGEYYEEVVFKNKHYLDAQKGSIYQATSDKKRYDVINHLLASLNRETFYLEIGVRNPQDNFNLIKANVKYSVDPGLEYTQNPVDFKLTSDDFFEQLDQGALLSKSIKFDVVFIDGMHLASYVDRDISNALRYVKDDGFIVLHDCNPPTEWHARDQYLYEWTPANKYWNGSTWKAFVKYRKMNNLSSCCIDIDWGVGLISKGKNIGEPTSIDDEFYEYSTFCLSRKEVLNLISFDEFKLMVDR</sequence>
<dbReference type="SUPFAM" id="SSF53335">
    <property type="entry name" value="S-adenosyl-L-methionine-dependent methyltransferases"/>
    <property type="match status" value="1"/>
</dbReference>
<evidence type="ECO:0000313" key="1">
    <source>
        <dbReference type="EMBL" id="MBL3654978.1"/>
    </source>
</evidence>
<reference evidence="1" key="1">
    <citation type="submission" date="2021-01" db="EMBL/GenBank/DDBJ databases">
        <title>Fulvivirga kasyanovii gen. nov., sp nov., a novel member of the phylum Bacteroidetes isolated from seawater in a mussel farm.</title>
        <authorList>
            <person name="Zhao L.-H."/>
            <person name="Wang Z.-J."/>
        </authorList>
    </citation>
    <scope>NUCLEOTIDE SEQUENCE</scope>
    <source>
        <strain evidence="1">2943</strain>
    </source>
</reference>
<protein>
    <submittedName>
        <fullName evidence="1">Class I SAM-dependent methyltransferase</fullName>
    </submittedName>
</protein>
<gene>
    <name evidence="1" type="ORF">JL102_02455</name>
</gene>
<dbReference type="InterPro" id="IPR029063">
    <property type="entry name" value="SAM-dependent_MTases_sf"/>
</dbReference>
<dbReference type="RefSeq" id="WP_202242086.1">
    <property type="nucleotide sequence ID" value="NZ_JAESIY010000001.1"/>
</dbReference>
<accession>A0A937F6P2</accession>